<evidence type="ECO:0000313" key="3">
    <source>
        <dbReference type="Proteomes" id="UP000305948"/>
    </source>
</evidence>
<dbReference type="Proteomes" id="UP000305948">
    <property type="component" value="Unassembled WGS sequence"/>
</dbReference>
<dbReference type="AlphaFoldDB" id="A0A5C3MNY9"/>
<reference evidence="2 3" key="1">
    <citation type="journal article" date="2019" name="Nat. Ecol. Evol.">
        <title>Megaphylogeny resolves global patterns of mushroom evolution.</title>
        <authorList>
            <person name="Varga T."/>
            <person name="Krizsan K."/>
            <person name="Foldi C."/>
            <person name="Dima B."/>
            <person name="Sanchez-Garcia M."/>
            <person name="Sanchez-Ramirez S."/>
            <person name="Szollosi G.J."/>
            <person name="Szarkandi J.G."/>
            <person name="Papp V."/>
            <person name="Albert L."/>
            <person name="Andreopoulos W."/>
            <person name="Angelini C."/>
            <person name="Antonin V."/>
            <person name="Barry K.W."/>
            <person name="Bougher N.L."/>
            <person name="Buchanan P."/>
            <person name="Buyck B."/>
            <person name="Bense V."/>
            <person name="Catcheside P."/>
            <person name="Chovatia M."/>
            <person name="Cooper J."/>
            <person name="Damon W."/>
            <person name="Desjardin D."/>
            <person name="Finy P."/>
            <person name="Geml J."/>
            <person name="Haridas S."/>
            <person name="Hughes K."/>
            <person name="Justo A."/>
            <person name="Karasinski D."/>
            <person name="Kautmanova I."/>
            <person name="Kiss B."/>
            <person name="Kocsube S."/>
            <person name="Kotiranta H."/>
            <person name="LaButti K.M."/>
            <person name="Lechner B.E."/>
            <person name="Liimatainen K."/>
            <person name="Lipzen A."/>
            <person name="Lukacs Z."/>
            <person name="Mihaltcheva S."/>
            <person name="Morgado L.N."/>
            <person name="Niskanen T."/>
            <person name="Noordeloos M.E."/>
            <person name="Ohm R.A."/>
            <person name="Ortiz-Santana B."/>
            <person name="Ovrebo C."/>
            <person name="Racz N."/>
            <person name="Riley R."/>
            <person name="Savchenko A."/>
            <person name="Shiryaev A."/>
            <person name="Soop K."/>
            <person name="Spirin V."/>
            <person name="Szebenyi C."/>
            <person name="Tomsovsky M."/>
            <person name="Tulloss R.E."/>
            <person name="Uehling J."/>
            <person name="Grigoriev I.V."/>
            <person name="Vagvolgyi C."/>
            <person name="Papp T."/>
            <person name="Martin F.M."/>
            <person name="Miettinen O."/>
            <person name="Hibbett D.S."/>
            <person name="Nagy L.G."/>
        </authorList>
    </citation>
    <scope>NUCLEOTIDE SEQUENCE [LARGE SCALE GENOMIC DNA]</scope>
    <source>
        <strain evidence="2 3">OMC1185</strain>
    </source>
</reference>
<keyword evidence="1" id="KW-1133">Transmembrane helix</keyword>
<gene>
    <name evidence="2" type="ORF">OE88DRAFT_813639</name>
</gene>
<sequence length="94" mass="10611">MVMKEAARRYLELEVQNSNARSMWHGIGIEEVVVGGQERFVDAYWSCISLSIYASFFIAYWSVTSASSFLPTLPPLLIWVLMGSGGCLCHYRRG</sequence>
<evidence type="ECO:0000256" key="1">
    <source>
        <dbReference type="SAM" id="Phobius"/>
    </source>
</evidence>
<proteinExistence type="predicted"/>
<keyword evidence="1" id="KW-0812">Transmembrane</keyword>
<keyword evidence="1" id="KW-0472">Membrane</keyword>
<dbReference type="EMBL" id="ML213525">
    <property type="protein sequence ID" value="TFK47102.1"/>
    <property type="molecule type" value="Genomic_DNA"/>
</dbReference>
<keyword evidence="3" id="KW-1185">Reference proteome</keyword>
<feature type="transmembrane region" description="Helical" evidence="1">
    <location>
        <begin position="69"/>
        <end position="91"/>
    </location>
</feature>
<name>A0A5C3MNY9_9AGAM</name>
<accession>A0A5C3MNY9</accession>
<protein>
    <submittedName>
        <fullName evidence="2">Uncharacterized protein</fullName>
    </submittedName>
</protein>
<feature type="transmembrane region" description="Helical" evidence="1">
    <location>
        <begin position="43"/>
        <end position="63"/>
    </location>
</feature>
<organism evidence="2 3">
    <name type="scientific">Heliocybe sulcata</name>
    <dbReference type="NCBI Taxonomy" id="5364"/>
    <lineage>
        <taxon>Eukaryota</taxon>
        <taxon>Fungi</taxon>
        <taxon>Dikarya</taxon>
        <taxon>Basidiomycota</taxon>
        <taxon>Agaricomycotina</taxon>
        <taxon>Agaricomycetes</taxon>
        <taxon>Gloeophyllales</taxon>
        <taxon>Gloeophyllaceae</taxon>
        <taxon>Heliocybe</taxon>
    </lineage>
</organism>
<evidence type="ECO:0000313" key="2">
    <source>
        <dbReference type="EMBL" id="TFK47102.1"/>
    </source>
</evidence>